<reference evidence="1 2" key="1">
    <citation type="submission" date="2020-08" db="EMBL/GenBank/DDBJ databases">
        <title>Genomic Encyclopedia of Type Strains, Phase IV (KMG-IV): sequencing the most valuable type-strain genomes for metagenomic binning, comparative biology and taxonomic classification.</title>
        <authorList>
            <person name="Goeker M."/>
        </authorList>
    </citation>
    <scope>NUCLEOTIDE SEQUENCE [LARGE SCALE GENOMIC DNA]</scope>
    <source>
        <strain evidence="1 2">DSM 103526</strain>
    </source>
</reference>
<evidence type="ECO:0000313" key="1">
    <source>
        <dbReference type="EMBL" id="MBB6214226.1"/>
    </source>
</evidence>
<name>A0A841KLG3_9FIRM</name>
<dbReference type="AlphaFoldDB" id="A0A841KLG3"/>
<evidence type="ECO:0000313" key="2">
    <source>
        <dbReference type="Proteomes" id="UP000579281"/>
    </source>
</evidence>
<organism evidence="1 2">
    <name type="scientific">Anaerosolibacter carboniphilus</name>
    <dbReference type="NCBI Taxonomy" id="1417629"/>
    <lineage>
        <taxon>Bacteria</taxon>
        <taxon>Bacillati</taxon>
        <taxon>Bacillota</taxon>
        <taxon>Clostridia</taxon>
        <taxon>Peptostreptococcales</taxon>
        <taxon>Thermotaleaceae</taxon>
        <taxon>Anaerosolibacter</taxon>
    </lineage>
</organism>
<comment type="caution">
    <text evidence="1">The sequence shown here is derived from an EMBL/GenBank/DDBJ whole genome shotgun (WGS) entry which is preliminary data.</text>
</comment>
<protein>
    <submittedName>
        <fullName evidence="1">Uncharacterized protein</fullName>
    </submittedName>
</protein>
<accession>A0A841KLG3</accession>
<dbReference type="EMBL" id="JACHEN010000001">
    <property type="protein sequence ID" value="MBB6214226.1"/>
    <property type="molecule type" value="Genomic_DNA"/>
</dbReference>
<proteinExistence type="predicted"/>
<sequence>MFWIDTMNLEFTGISGNILNLSLIMQQKIRLNNILQADSNYCQLASFIPLIDFSDA</sequence>
<keyword evidence="2" id="KW-1185">Reference proteome</keyword>
<dbReference type="Proteomes" id="UP000579281">
    <property type="component" value="Unassembled WGS sequence"/>
</dbReference>
<gene>
    <name evidence="1" type="ORF">HNQ80_000295</name>
</gene>